<evidence type="ECO:0000256" key="1">
    <source>
        <dbReference type="SAM" id="Phobius"/>
    </source>
</evidence>
<accession>A0ABT9TKX0</accession>
<feature type="transmembrane region" description="Helical" evidence="1">
    <location>
        <begin position="20"/>
        <end position="41"/>
    </location>
</feature>
<proteinExistence type="predicted"/>
<reference evidence="2 3" key="1">
    <citation type="submission" date="2023-07" db="EMBL/GenBank/DDBJ databases">
        <title>Sorghum-associated microbial communities from plants grown in Nebraska, USA.</title>
        <authorList>
            <person name="Schachtman D."/>
        </authorList>
    </citation>
    <scope>NUCLEOTIDE SEQUENCE [LARGE SCALE GENOMIC DNA]</scope>
    <source>
        <strain evidence="2 3">CC523</strain>
    </source>
</reference>
<dbReference type="Proteomes" id="UP001244563">
    <property type="component" value="Unassembled WGS sequence"/>
</dbReference>
<gene>
    <name evidence="2" type="ORF">J2T10_001536</name>
</gene>
<dbReference type="RefSeq" id="WP_193589603.1">
    <property type="nucleotide sequence ID" value="NZ_JAUSSW010000003.1"/>
</dbReference>
<name>A0ABT9TKX0_PAENI</name>
<evidence type="ECO:0000313" key="3">
    <source>
        <dbReference type="Proteomes" id="UP001244563"/>
    </source>
</evidence>
<protein>
    <submittedName>
        <fullName evidence="2">Uncharacterized protein</fullName>
    </submittedName>
</protein>
<comment type="caution">
    <text evidence="2">The sequence shown here is derived from an EMBL/GenBank/DDBJ whole genome shotgun (WGS) entry which is preliminary data.</text>
</comment>
<keyword evidence="1" id="KW-0472">Membrane</keyword>
<dbReference type="EMBL" id="JAUSSW010000003">
    <property type="protein sequence ID" value="MDQ0101894.1"/>
    <property type="molecule type" value="Genomic_DNA"/>
</dbReference>
<keyword evidence="1" id="KW-1133">Transmembrane helix</keyword>
<keyword evidence="1" id="KW-0812">Transmembrane</keyword>
<sequence>MITLSPVLFGLIVLKNTPEVLFAPLLTTAAGSFIAFMTVTVKVDPQNVVIAFCDVFKRTLPRDHIATVTTDNAAGPSGYGLRYLGPGMVGYLVGGPEIHIGMKSGKAVIASTDRPEQLICVLTGSHPPGQ</sequence>
<organism evidence="2 3">
    <name type="scientific">Paenarthrobacter nicotinovorans</name>
    <name type="common">Arthrobacter nicotinovorans</name>
    <dbReference type="NCBI Taxonomy" id="29320"/>
    <lineage>
        <taxon>Bacteria</taxon>
        <taxon>Bacillati</taxon>
        <taxon>Actinomycetota</taxon>
        <taxon>Actinomycetes</taxon>
        <taxon>Micrococcales</taxon>
        <taxon>Micrococcaceae</taxon>
        <taxon>Paenarthrobacter</taxon>
    </lineage>
</organism>
<keyword evidence="3" id="KW-1185">Reference proteome</keyword>
<evidence type="ECO:0000313" key="2">
    <source>
        <dbReference type="EMBL" id="MDQ0101894.1"/>
    </source>
</evidence>